<evidence type="ECO:0000256" key="5">
    <source>
        <dbReference type="SAM" id="MobiDB-lite"/>
    </source>
</evidence>
<reference evidence="7 8" key="1">
    <citation type="submission" date="2017-09" db="EMBL/GenBank/DDBJ databases">
        <title>Biodiversity and function of Thalassospira species in the particle-attached aromatic-hydrocarbon-degrading consortia from the surface seawater of the China South Sea.</title>
        <authorList>
            <person name="Dong C."/>
            <person name="Lai Q."/>
            <person name="Shao Z."/>
        </authorList>
    </citation>
    <scope>NUCLEOTIDE SEQUENCE [LARGE SCALE GENOMIC DNA]</scope>
    <source>
        <strain evidence="7 8">139Z-12</strain>
    </source>
</reference>
<dbReference type="Pfam" id="PF04357">
    <property type="entry name" value="TamB"/>
    <property type="match status" value="1"/>
</dbReference>
<evidence type="ECO:0000256" key="2">
    <source>
        <dbReference type="ARBA" id="ARBA00022692"/>
    </source>
</evidence>
<dbReference type="PANTHER" id="PTHR36985:SF1">
    <property type="entry name" value="TRANSLOCATION AND ASSEMBLY MODULE SUBUNIT TAMB"/>
    <property type="match status" value="1"/>
</dbReference>
<dbReference type="InterPro" id="IPR007452">
    <property type="entry name" value="TamB_C"/>
</dbReference>
<comment type="caution">
    <text evidence="7">The sequence shown here is derived from an EMBL/GenBank/DDBJ whole genome shotgun (WGS) entry which is preliminary data.</text>
</comment>
<feature type="domain" description="Translocation and assembly module TamB C-terminal" evidence="6">
    <location>
        <begin position="1109"/>
        <end position="1452"/>
    </location>
</feature>
<organism evidence="7 8">
    <name type="scientific">Thalassospira lohafexi</name>
    <dbReference type="NCBI Taxonomy" id="744227"/>
    <lineage>
        <taxon>Bacteria</taxon>
        <taxon>Pseudomonadati</taxon>
        <taxon>Pseudomonadota</taxon>
        <taxon>Alphaproteobacteria</taxon>
        <taxon>Rhodospirillales</taxon>
        <taxon>Thalassospiraceae</taxon>
        <taxon>Thalassospira</taxon>
    </lineage>
</organism>
<dbReference type="PANTHER" id="PTHR36985">
    <property type="entry name" value="TRANSLOCATION AND ASSEMBLY MODULE SUBUNIT TAMB"/>
    <property type="match status" value="1"/>
</dbReference>
<evidence type="ECO:0000259" key="6">
    <source>
        <dbReference type="Pfam" id="PF04357"/>
    </source>
</evidence>
<gene>
    <name evidence="7" type="ORF">COO92_06565</name>
</gene>
<evidence type="ECO:0000313" key="8">
    <source>
        <dbReference type="Proteomes" id="UP000233332"/>
    </source>
</evidence>
<evidence type="ECO:0000256" key="1">
    <source>
        <dbReference type="ARBA" id="ARBA00004167"/>
    </source>
</evidence>
<dbReference type="GO" id="GO:0009306">
    <property type="term" value="P:protein secretion"/>
    <property type="evidence" value="ECO:0007669"/>
    <property type="project" value="InterPro"/>
</dbReference>
<keyword evidence="3" id="KW-1133">Transmembrane helix</keyword>
<keyword evidence="4" id="KW-0472">Membrane</keyword>
<dbReference type="GO" id="GO:0097347">
    <property type="term" value="C:TAM protein secretion complex"/>
    <property type="evidence" value="ECO:0007669"/>
    <property type="project" value="TreeGrafter"/>
</dbReference>
<comment type="subcellular location">
    <subcellularLocation>
        <location evidence="1">Membrane</location>
        <topology evidence="1">Single-pass membrane protein</topology>
    </subcellularLocation>
</comment>
<feature type="compositionally biased region" description="Acidic residues" evidence="5">
    <location>
        <begin position="112"/>
        <end position="121"/>
    </location>
</feature>
<feature type="region of interest" description="Disordered" evidence="5">
    <location>
        <begin position="104"/>
        <end position="123"/>
    </location>
</feature>
<sequence length="1452" mass="150646">MALGAFIVLLLVIIGVAGTGPVLRAITPMINETVAAATDSQFELGRVEGSIWTGLQIDSLLMARDVDGFHLELNNGVFDWSPLALLTGRLQIDRVSMARTSVILPDGTAPSEPEEETDEESSGFSLPLEIGLDELALDQIAIVDPVSGKSFLYELHASAAAGRNLSAKAKLDLTPLDGGADRLAVDLDFDGPDQKLRADIDGKIDREGLVMTLAGLDPESAADITILLKGAGPADDWKGNIDLSASGYATLRGDVGVQLSSDAVGFGFDGGLEPLELISDQLPEQVRKVIELGISGAFDLESDHLSFNRLAVEMPGALDVSGTADIDLAESQVVAKISANVDPVLSSLIDDQVRWGMLNVDLAAKGGFDLPDVQLSINGRDIETPVSSIAGLSARADLAPVSGGIIGNDDLAASVTVTTKGHVWQDEGLGAIVGDNQSLSVESVISSDFANINLRQLLLETPAMTVRGQAMLDDAMVVSDAGLTADVADLSIFGPISGLDLSGQGQVALSDIKWSMENGGGFDVAVNGTQTGFGVSDLDRIVGPSPTLAGSVAISPAFDMAIDLNQVQTATVTGAAKVDLTETFGQMAIDASLDIAPGTVPPGIGVAIAPAKLTIALDGPTSAPAGVINLSTAKVDAAGQVLENVKLVSKMGWSAQSVLSLTNTVKFNRANAKYDLAANVVLPSDALRVEGISLRGEHIDLRGDITLPEYAVPMQGKFALSKLDAVMLSDFGVPFTNGAMTADIALVPDGTQQTVNVTATTKGLRLEATPGEDPVRVDHINLAADVTNAFEAPVISATVEGKDIFASDVAINDVTVGADGGLDALDVSLKTRGTWQANVPFSVDALTKLGLGDDLRVDASKFDVFIADQKVALREPLSFVQKSDGTQQLDADITVGSGQLRAVLDHKAKQMISADVTLEGVDLGPWGAIAGFDGLDGTANLAAMLREKPGETPTASVKGQIDGITAKAAKGLKPLKMDLDVSLKDAELSGAASLGNDDEQILKANGKVPLAISILAQEFSPDMSAPVVGSVRLDGEIAEFWPYVPAPDHDLSGNIKLALDVSGRLDDIAWKGDIKLADGAYENLEYGTIIDGLTFTGDFDQTGLSIPSITATDGGSGTLDGSVDLALNQGSMVKYDVGLKLTNMALSRKDELQFWADVDTSVTGTEGGADIKSTVTLQRGEVDLSLALPESVPSLDVANLPGAQEEAKAKKEQEAKGGFVGNLDVTVNIPARLFVRGKGLDSEWGGTLDISGTTNDPRIVGKLSALRGQLDIIGKTFVIKDSSITFAGASPPDPMLDIKGVYTTSELEVTAGFQGPASDPELVLTSNPSLPEDEILSQVLFGKSQGSLSAVEAVQLASALNELSGGGGGLDVVGSVRRFIGADVLQVGGGEDGPEVKVGKYLTDGVYVGTKAGSTPGSSGVEVEIEITPNISVTSETTEIDSTAGIQYRLDY</sequence>
<evidence type="ECO:0000256" key="4">
    <source>
        <dbReference type="ARBA" id="ARBA00023136"/>
    </source>
</evidence>
<keyword evidence="8" id="KW-1185">Reference proteome</keyword>
<dbReference type="Proteomes" id="UP000233332">
    <property type="component" value="Unassembled WGS sequence"/>
</dbReference>
<name>A0A2N3LAQ8_9PROT</name>
<dbReference type="EMBL" id="NXGX01000002">
    <property type="protein sequence ID" value="PKR59800.1"/>
    <property type="molecule type" value="Genomic_DNA"/>
</dbReference>
<accession>A0A2N3LAQ8</accession>
<keyword evidence="2" id="KW-0812">Transmembrane</keyword>
<evidence type="ECO:0000256" key="3">
    <source>
        <dbReference type="ARBA" id="ARBA00022989"/>
    </source>
</evidence>
<dbReference type="GO" id="GO:0005886">
    <property type="term" value="C:plasma membrane"/>
    <property type="evidence" value="ECO:0007669"/>
    <property type="project" value="InterPro"/>
</dbReference>
<protein>
    <submittedName>
        <fullName evidence="7">DUF490 domain-containing protein</fullName>
    </submittedName>
</protein>
<proteinExistence type="predicted"/>
<evidence type="ECO:0000313" key="7">
    <source>
        <dbReference type="EMBL" id="PKR59800.1"/>
    </source>
</evidence>